<comment type="similarity">
    <text evidence="2 7">Belongs to the membrane-bound acyltransferase family.</text>
</comment>
<evidence type="ECO:0000256" key="5">
    <source>
        <dbReference type="ARBA" id="ARBA00022989"/>
    </source>
</evidence>
<evidence type="ECO:0000256" key="2">
    <source>
        <dbReference type="ARBA" id="ARBA00010323"/>
    </source>
</evidence>
<evidence type="ECO:0000256" key="4">
    <source>
        <dbReference type="ARBA" id="ARBA00022692"/>
    </source>
</evidence>
<dbReference type="Pfam" id="PF03062">
    <property type="entry name" value="MBOAT"/>
    <property type="match status" value="1"/>
</dbReference>
<feature type="transmembrane region" description="Helical" evidence="8">
    <location>
        <begin position="322"/>
        <end position="340"/>
    </location>
</feature>
<gene>
    <name evidence="9" type="ORF">H8S01_10635</name>
</gene>
<feature type="transmembrane region" description="Helical" evidence="8">
    <location>
        <begin position="119"/>
        <end position="137"/>
    </location>
</feature>
<keyword evidence="6 7" id="KW-0472">Membrane</keyword>
<keyword evidence="10" id="KW-1185">Reference proteome</keyword>
<evidence type="ECO:0000256" key="7">
    <source>
        <dbReference type="PIRNR" id="PIRNR016636"/>
    </source>
</evidence>
<evidence type="ECO:0000313" key="9">
    <source>
        <dbReference type="EMBL" id="MBC5681414.1"/>
    </source>
</evidence>
<comment type="caution">
    <text evidence="9">The sequence shown here is derived from an EMBL/GenBank/DDBJ whole genome shotgun (WGS) entry which is preliminary data.</text>
</comment>
<organism evidence="9 10">
    <name type="scientific">Lachnospira hominis</name>
    <name type="common">ex Liu et al. 2021</name>
    <dbReference type="NCBI Taxonomy" id="2763051"/>
    <lineage>
        <taxon>Bacteria</taxon>
        <taxon>Bacillati</taxon>
        <taxon>Bacillota</taxon>
        <taxon>Clostridia</taxon>
        <taxon>Lachnospirales</taxon>
        <taxon>Lachnospiraceae</taxon>
        <taxon>Lachnospira</taxon>
    </lineage>
</organism>
<comment type="subcellular location">
    <subcellularLocation>
        <location evidence="1">Cell membrane</location>
        <topology evidence="1">Multi-pass membrane protein</topology>
    </subcellularLocation>
</comment>
<dbReference type="PIRSF" id="PIRSF500217">
    <property type="entry name" value="AlgI"/>
    <property type="match status" value="1"/>
</dbReference>
<keyword evidence="4 8" id="KW-0812">Transmembrane</keyword>
<feature type="transmembrane region" description="Helical" evidence="8">
    <location>
        <begin position="5"/>
        <end position="22"/>
    </location>
</feature>
<evidence type="ECO:0000313" key="10">
    <source>
        <dbReference type="Proteomes" id="UP000628463"/>
    </source>
</evidence>
<dbReference type="PANTHER" id="PTHR13285">
    <property type="entry name" value="ACYLTRANSFERASE"/>
    <property type="match status" value="1"/>
</dbReference>
<dbReference type="Proteomes" id="UP000628463">
    <property type="component" value="Unassembled WGS sequence"/>
</dbReference>
<feature type="transmembrane region" description="Helical" evidence="8">
    <location>
        <begin position="346"/>
        <end position="363"/>
    </location>
</feature>
<proteinExistence type="inferred from homology"/>
<sequence length="504" mass="57827">MSFISAGFLFTIMITAFIYYLMPKKYQWVVLLIMSFAFYATYGIKYMGYIIFTIISSYIFTIKMEACVDKKNRRRLLIACLLCNFGILTGMKYINFFISNINAVGALFGSTAKLPGFKIIMPLGISFYTFQTMSYVIDVYQKKYEAQKNIFKLALFTAFLPQLLQGPIGRYDRLAPQFFEGHDFDIKNVEFGMQRMAWGLAKKLILADRAYVAANTVFSSLNTYSGVHIVFALLLFSIYVYCDFAGGMDLVIGASEIFGIHLDENFRQPYFSKNLGEFWRRWHISLGTWMKDYIFYPFSISKHMLHFGKFAKKRFGKTTGRVLPICLANILIFFIVGVWHGASWKYILYGLYNGIIIALSNLLKPVYASMAKKCHINTSSRYWKVVSIIRTFIIVNIGWLFDACLTAELAFKAFTGIFRGFTFSVLANGSLLRLGLNMRDYKILIVGTVILFITSVMKEKGINLREFVAQRPLVVRWALYIILIFATAPFGYVGSTTEFVYAQF</sequence>
<feature type="transmembrane region" description="Helical" evidence="8">
    <location>
        <begin position="28"/>
        <end position="55"/>
    </location>
</feature>
<feature type="transmembrane region" description="Helical" evidence="8">
    <location>
        <begin position="76"/>
        <end position="99"/>
    </location>
</feature>
<evidence type="ECO:0000256" key="3">
    <source>
        <dbReference type="ARBA" id="ARBA00022475"/>
    </source>
</evidence>
<keyword evidence="7" id="KW-0012">Acyltransferase</keyword>
<evidence type="ECO:0000256" key="8">
    <source>
        <dbReference type="SAM" id="Phobius"/>
    </source>
</evidence>
<name>A0ABR7G1U9_9FIRM</name>
<dbReference type="InterPro" id="IPR004299">
    <property type="entry name" value="MBOAT_fam"/>
</dbReference>
<feature type="transmembrane region" description="Helical" evidence="8">
    <location>
        <begin position="224"/>
        <end position="242"/>
    </location>
</feature>
<feature type="transmembrane region" description="Helical" evidence="8">
    <location>
        <begin position="413"/>
        <end position="434"/>
    </location>
</feature>
<accession>A0ABR7G1U9</accession>
<dbReference type="InterPro" id="IPR051085">
    <property type="entry name" value="MB_O-acyltransferase"/>
</dbReference>
<evidence type="ECO:0000256" key="6">
    <source>
        <dbReference type="ARBA" id="ARBA00023136"/>
    </source>
</evidence>
<dbReference type="PIRSF" id="PIRSF016636">
    <property type="entry name" value="AlgI_DltB"/>
    <property type="match status" value="1"/>
</dbReference>
<keyword evidence="5 8" id="KW-1133">Transmembrane helix</keyword>
<keyword evidence="7" id="KW-0808">Transferase</keyword>
<dbReference type="EMBL" id="JACOPD010000007">
    <property type="protein sequence ID" value="MBC5681414.1"/>
    <property type="molecule type" value="Genomic_DNA"/>
</dbReference>
<dbReference type="PANTHER" id="PTHR13285:SF18">
    <property type="entry name" value="PROTEIN-CYSTEINE N-PALMITOYLTRANSFERASE RASP"/>
    <property type="match status" value="1"/>
</dbReference>
<dbReference type="RefSeq" id="WP_021866181.1">
    <property type="nucleotide sequence ID" value="NZ_JACOPD010000007.1"/>
</dbReference>
<feature type="transmembrane region" description="Helical" evidence="8">
    <location>
        <begin position="441"/>
        <end position="457"/>
    </location>
</feature>
<protein>
    <submittedName>
        <fullName evidence="9">MBOAT family protein</fullName>
    </submittedName>
</protein>
<feature type="transmembrane region" description="Helical" evidence="8">
    <location>
        <begin position="477"/>
        <end position="501"/>
    </location>
</feature>
<evidence type="ECO:0000256" key="1">
    <source>
        <dbReference type="ARBA" id="ARBA00004651"/>
    </source>
</evidence>
<feature type="transmembrane region" description="Helical" evidence="8">
    <location>
        <begin position="383"/>
        <end position="401"/>
    </location>
</feature>
<dbReference type="InterPro" id="IPR024194">
    <property type="entry name" value="Ac/AlaTfrase_AlgI/DltB"/>
</dbReference>
<keyword evidence="3 7" id="KW-1003">Cell membrane</keyword>
<dbReference type="InterPro" id="IPR028362">
    <property type="entry name" value="AlgI"/>
</dbReference>
<feature type="transmembrane region" description="Helical" evidence="8">
    <location>
        <begin position="149"/>
        <end position="168"/>
    </location>
</feature>
<reference evidence="9 10" key="1">
    <citation type="submission" date="2020-08" db="EMBL/GenBank/DDBJ databases">
        <title>Genome public.</title>
        <authorList>
            <person name="Liu C."/>
            <person name="Sun Q."/>
        </authorList>
    </citation>
    <scope>NUCLEOTIDE SEQUENCE [LARGE SCALE GENOMIC DNA]</scope>
    <source>
        <strain evidence="9 10">NSJ-43</strain>
    </source>
</reference>